<evidence type="ECO:0000313" key="4">
    <source>
        <dbReference type="Proteomes" id="UP000326354"/>
    </source>
</evidence>
<accession>A0A5S9IS82</accession>
<proteinExistence type="predicted"/>
<gene>
    <name evidence="3" type="ORF">UABAM_05165</name>
</gene>
<reference evidence="3 4" key="1">
    <citation type="submission" date="2019-08" db="EMBL/GenBank/DDBJ databases">
        <title>Complete genome sequence of Candidatus Uab amorphum.</title>
        <authorList>
            <person name="Shiratori T."/>
            <person name="Suzuki S."/>
            <person name="Kakizawa Y."/>
            <person name="Ishida K."/>
        </authorList>
    </citation>
    <scope>NUCLEOTIDE SEQUENCE [LARGE SCALE GENOMIC DNA]</scope>
    <source>
        <strain evidence="3 4">SRT547</strain>
    </source>
</reference>
<dbReference type="InterPro" id="IPR000160">
    <property type="entry name" value="GGDEF_dom"/>
</dbReference>
<feature type="compositionally biased region" description="Low complexity" evidence="1">
    <location>
        <begin position="9"/>
        <end position="19"/>
    </location>
</feature>
<sequence length="633" mass="69989">MNQKHDTTKTIPTQKTQKQNFSQNLKKNTQNVFQRLESDPGSLQYNDIMQLQKMVGNDAVTRLLSGKQQSFSRRSINGFLQRNTPKAPIIQGVFKSESEIRKEQFVEEAKAKGITDPQQIDKLYAEARKDTPDEDPLTKFEVAADRKPTVVRAIEHVGNSITEKAFYVEIDVRNLGGLNEALGRSEGEKILITATQKAHKHINQLNSKGFVGSFRHGGDEFSFVVVGEVSLEEVEAKLTAAENEFAEINKTQVKGTTVGSIVHLKHKSQHGTAITWGVSTITGESDVGDVLSTADQIVELKKSFAALDTPQTQDPEPEQSSDQSQESQAPPKKKKRKMDKFDVDLTQKFYKRMIKSFSLQPKDVANGAILEHALNHYSTYDEGKVNAKNYIYKQIKAIGSLKYALRRKKDEMKSQEELKEAEFVKFAKEQGIEDDSIAKALFKSARKDIVDPVTGFQPKSSLSGTIESAITHVGAMGGEHRAVYVIAKLKNLAGLNHIMGANGTNNIFAEVATAAEMALRSELSQDGLHISDFREQGSKFSFVIVGRILTKGLVNAVLEKAAKSIADINKERIKVYNSSSEFAENTIGEKVIHPKKANQKGTGLAFGASNIEAEGDVSKVTATAQKWMTKRDV</sequence>
<dbReference type="Pfam" id="PF00990">
    <property type="entry name" value="GGDEF"/>
    <property type="match status" value="1"/>
</dbReference>
<dbReference type="RefSeq" id="WP_151970819.1">
    <property type="nucleotide sequence ID" value="NZ_AP019860.1"/>
</dbReference>
<evidence type="ECO:0000259" key="2">
    <source>
        <dbReference type="PROSITE" id="PS50887"/>
    </source>
</evidence>
<feature type="region of interest" description="Disordered" evidence="1">
    <location>
        <begin position="1"/>
        <end position="23"/>
    </location>
</feature>
<protein>
    <recommendedName>
        <fullName evidence="2">GGDEF domain-containing protein</fullName>
    </recommendedName>
</protein>
<feature type="domain" description="GGDEF" evidence="2">
    <location>
        <begin position="163"/>
        <end position="315"/>
    </location>
</feature>
<evidence type="ECO:0000256" key="1">
    <source>
        <dbReference type="SAM" id="MobiDB-lite"/>
    </source>
</evidence>
<dbReference type="EMBL" id="AP019860">
    <property type="protein sequence ID" value="BBM86777.1"/>
    <property type="molecule type" value="Genomic_DNA"/>
</dbReference>
<dbReference type="PROSITE" id="PS50887">
    <property type="entry name" value="GGDEF"/>
    <property type="match status" value="1"/>
</dbReference>
<feature type="region of interest" description="Disordered" evidence="1">
    <location>
        <begin position="306"/>
        <end position="338"/>
    </location>
</feature>
<feature type="compositionally biased region" description="Low complexity" evidence="1">
    <location>
        <begin position="318"/>
        <end position="330"/>
    </location>
</feature>
<evidence type="ECO:0000313" key="3">
    <source>
        <dbReference type="EMBL" id="BBM86777.1"/>
    </source>
</evidence>
<dbReference type="KEGG" id="uam:UABAM_05165"/>
<dbReference type="AlphaFoldDB" id="A0A5S9IS82"/>
<dbReference type="Proteomes" id="UP000326354">
    <property type="component" value="Chromosome"/>
</dbReference>
<dbReference type="InterPro" id="IPR043128">
    <property type="entry name" value="Rev_trsase/Diguanyl_cyclase"/>
</dbReference>
<name>A0A5S9IS82_UABAM</name>
<keyword evidence="4" id="KW-1185">Reference proteome</keyword>
<organism evidence="3 4">
    <name type="scientific">Uabimicrobium amorphum</name>
    <dbReference type="NCBI Taxonomy" id="2596890"/>
    <lineage>
        <taxon>Bacteria</taxon>
        <taxon>Pseudomonadati</taxon>
        <taxon>Planctomycetota</taxon>
        <taxon>Candidatus Uabimicrobiia</taxon>
        <taxon>Candidatus Uabimicrobiales</taxon>
        <taxon>Candidatus Uabimicrobiaceae</taxon>
        <taxon>Candidatus Uabimicrobium</taxon>
    </lineage>
</organism>
<dbReference type="Gene3D" id="3.30.70.270">
    <property type="match status" value="1"/>
</dbReference>